<gene>
    <name evidence="3" type="ORF">Saso_55050</name>
</gene>
<evidence type="ECO:0000313" key="3">
    <source>
        <dbReference type="EMBL" id="GHI63855.1"/>
    </source>
</evidence>
<keyword evidence="1" id="KW-0349">Heme</keyword>
<comment type="similarity">
    <text evidence="1">Belongs to the cytochrome P450 family.</text>
</comment>
<dbReference type="PANTHER" id="PTHR24301:SF2">
    <property type="entry name" value="THROMBOXANE-A SYNTHASE"/>
    <property type="match status" value="1"/>
</dbReference>
<dbReference type="RefSeq" id="WP_229901379.1">
    <property type="nucleotide sequence ID" value="NZ_BMSI01000009.1"/>
</dbReference>
<keyword evidence="1" id="KW-0560">Oxidoreductase</keyword>
<dbReference type="PRINTS" id="PR00463">
    <property type="entry name" value="EP450I"/>
</dbReference>
<feature type="region of interest" description="Disordered" evidence="2">
    <location>
        <begin position="1"/>
        <end position="60"/>
    </location>
</feature>
<feature type="region of interest" description="Disordered" evidence="2">
    <location>
        <begin position="525"/>
        <end position="573"/>
    </location>
</feature>
<dbReference type="SUPFAM" id="SSF48264">
    <property type="entry name" value="Cytochrome P450"/>
    <property type="match status" value="1"/>
</dbReference>
<keyword evidence="1" id="KW-0408">Iron</keyword>
<dbReference type="PANTHER" id="PTHR24301">
    <property type="entry name" value="THROMBOXANE-A SYNTHASE"/>
    <property type="match status" value="1"/>
</dbReference>
<evidence type="ECO:0000313" key="4">
    <source>
        <dbReference type="Proteomes" id="UP000649259"/>
    </source>
</evidence>
<keyword evidence="1" id="KW-0479">Metal-binding</keyword>
<organism evidence="3 4">
    <name type="scientific">Streptomyces asoensis</name>
    <dbReference type="NCBI Taxonomy" id="249586"/>
    <lineage>
        <taxon>Bacteria</taxon>
        <taxon>Bacillati</taxon>
        <taxon>Actinomycetota</taxon>
        <taxon>Actinomycetes</taxon>
        <taxon>Kitasatosporales</taxon>
        <taxon>Streptomycetaceae</taxon>
        <taxon>Streptomyces</taxon>
    </lineage>
</organism>
<sequence length="573" mass="62151">MAETTEPTGTTGTAGTAGAIRPPGPEGGPVTSGTAPGAAGGPTAADGPAPSAGRAPADALPKGFRSAELGWPELKRIPHPPYRIPLLGDLLGASRRTPLQDSLRYAAELGPIFRRKVFGREFVFVGGAALAADLADETRFAKHVGLGIANLRPVVGDALFTAYNHEPNWQLAHDVLAPGFSREAMAAYHPMMLDVARRLTGHWDRELAAGRAVDVPGDMTKLTLETIARTGFGHDFGSFERTRPHPFVTAMVGTLTYAQRLNTVPSPALLRRASRRNEADIAHLDHTVDELVRARRANGGGDGDLLDRMLDTAHPVTGERLSAQNVRRQVVTFLVAGHETTSGALSFALHYLARDPRVAARARAEVDRVWGDTAMPGYEQVAKLRYVRRVLDEALRLWPTAPAFAREARADTVLGGEHPMRRGGWALVLTAMLHRDPGTWGPDPERFDPDRFDAAAVRARAPHTYKPFGTGARACIGRQFALHEATLVLGLLLRRYELRPDPAYRLRVTERLTLMPEGLRLHLERRRTPVGGAPLGEERTGERRIGEGPVEAVGEEPTASSSEPRCPVRRSGD</sequence>
<dbReference type="CDD" id="cd11068">
    <property type="entry name" value="CYP120A1"/>
    <property type="match status" value="1"/>
</dbReference>
<dbReference type="Gene3D" id="1.10.630.10">
    <property type="entry name" value="Cytochrome P450"/>
    <property type="match status" value="1"/>
</dbReference>
<dbReference type="Pfam" id="PF00067">
    <property type="entry name" value="p450"/>
    <property type="match status" value="1"/>
</dbReference>
<name>A0ABQ3S766_9ACTN</name>
<protein>
    <submittedName>
        <fullName evidence="3">Cytochrome P450</fullName>
    </submittedName>
</protein>
<dbReference type="InterPro" id="IPR002401">
    <property type="entry name" value="Cyt_P450_E_grp-I"/>
</dbReference>
<dbReference type="InterPro" id="IPR017972">
    <property type="entry name" value="Cyt_P450_CS"/>
</dbReference>
<accession>A0ABQ3S766</accession>
<feature type="compositionally biased region" description="Basic and acidic residues" evidence="2">
    <location>
        <begin position="536"/>
        <end position="546"/>
    </location>
</feature>
<dbReference type="GeneID" id="91473322"/>
<feature type="compositionally biased region" description="Low complexity" evidence="2">
    <location>
        <begin position="547"/>
        <end position="557"/>
    </location>
</feature>
<comment type="caution">
    <text evidence="3">The sequence shown here is derived from an EMBL/GenBank/DDBJ whole genome shotgun (WGS) entry which is preliminary data.</text>
</comment>
<dbReference type="InterPro" id="IPR001128">
    <property type="entry name" value="Cyt_P450"/>
</dbReference>
<keyword evidence="4" id="KW-1185">Reference proteome</keyword>
<dbReference type="PRINTS" id="PR00385">
    <property type="entry name" value="P450"/>
</dbReference>
<evidence type="ECO:0000256" key="1">
    <source>
        <dbReference type="RuleBase" id="RU000461"/>
    </source>
</evidence>
<dbReference type="EMBL" id="BNEB01000005">
    <property type="protein sequence ID" value="GHI63855.1"/>
    <property type="molecule type" value="Genomic_DNA"/>
</dbReference>
<reference evidence="4" key="1">
    <citation type="submission" date="2023-07" db="EMBL/GenBank/DDBJ databases">
        <title>Whole genome shotgun sequence of Streptomyces cacaoi subsp. asoensis NBRC 13813.</title>
        <authorList>
            <person name="Komaki H."/>
            <person name="Tamura T."/>
        </authorList>
    </citation>
    <scope>NUCLEOTIDE SEQUENCE [LARGE SCALE GENOMIC DNA]</scope>
    <source>
        <strain evidence="4">NBRC 13813</strain>
    </source>
</reference>
<feature type="compositionally biased region" description="Low complexity" evidence="2">
    <location>
        <begin position="1"/>
        <end position="19"/>
    </location>
</feature>
<dbReference type="Proteomes" id="UP000649259">
    <property type="component" value="Unassembled WGS sequence"/>
</dbReference>
<dbReference type="InterPro" id="IPR036396">
    <property type="entry name" value="Cyt_P450_sf"/>
</dbReference>
<proteinExistence type="inferred from homology"/>
<keyword evidence="1" id="KW-0503">Monooxygenase</keyword>
<feature type="compositionally biased region" description="Low complexity" evidence="2">
    <location>
        <begin position="28"/>
        <end position="53"/>
    </location>
</feature>
<evidence type="ECO:0000256" key="2">
    <source>
        <dbReference type="SAM" id="MobiDB-lite"/>
    </source>
</evidence>
<dbReference type="PROSITE" id="PS00086">
    <property type="entry name" value="CYTOCHROME_P450"/>
    <property type="match status" value="1"/>
</dbReference>